<protein>
    <recommendedName>
        <fullName evidence="3">Integrase zinc-binding domain-containing protein</fullName>
    </recommendedName>
</protein>
<evidence type="ECO:0008006" key="3">
    <source>
        <dbReference type="Google" id="ProtNLM"/>
    </source>
</evidence>
<accession>A0AAV8VHV0</accession>
<evidence type="ECO:0000313" key="2">
    <source>
        <dbReference type="Proteomes" id="UP001159042"/>
    </source>
</evidence>
<dbReference type="AlphaFoldDB" id="A0AAV8VHV0"/>
<reference evidence="1 2" key="1">
    <citation type="journal article" date="2023" name="Insect Mol. Biol.">
        <title>Genome sequencing provides insights into the evolution of gene families encoding plant cell wall-degrading enzymes in longhorned beetles.</title>
        <authorList>
            <person name="Shin N.R."/>
            <person name="Okamura Y."/>
            <person name="Kirsch R."/>
            <person name="Pauchet Y."/>
        </authorList>
    </citation>
    <scope>NUCLEOTIDE SEQUENCE [LARGE SCALE GENOMIC DNA]</scope>
    <source>
        <strain evidence="1">EAD_L_NR</strain>
    </source>
</reference>
<evidence type="ECO:0000313" key="1">
    <source>
        <dbReference type="EMBL" id="KAJ8913451.1"/>
    </source>
</evidence>
<comment type="caution">
    <text evidence="1">The sequence shown here is derived from an EMBL/GenBank/DDBJ whole genome shotgun (WGS) entry which is preliminary data.</text>
</comment>
<sequence length="143" mass="16553">MVRTKLNGPEEWDTDTLAREQREDVGDIAQWKIEGKERPAWQEISNRSPTFKGYWALWDSLAIENNLLKRVWESSDGKERNYQTILPRKRVPEVLQAVHSGVGGGHSGINKTLDKPIDRRYTNQQAGSQQVLYLVQNCDYRLI</sequence>
<gene>
    <name evidence="1" type="ORF">NQ315_013830</name>
</gene>
<proteinExistence type="predicted"/>
<keyword evidence="2" id="KW-1185">Reference proteome</keyword>
<name>A0AAV8VHV0_9CUCU</name>
<dbReference type="Proteomes" id="UP001159042">
    <property type="component" value="Unassembled WGS sequence"/>
</dbReference>
<dbReference type="EMBL" id="JANEYG010000093">
    <property type="protein sequence ID" value="KAJ8913451.1"/>
    <property type="molecule type" value="Genomic_DNA"/>
</dbReference>
<organism evidence="1 2">
    <name type="scientific">Exocentrus adspersus</name>
    <dbReference type="NCBI Taxonomy" id="1586481"/>
    <lineage>
        <taxon>Eukaryota</taxon>
        <taxon>Metazoa</taxon>
        <taxon>Ecdysozoa</taxon>
        <taxon>Arthropoda</taxon>
        <taxon>Hexapoda</taxon>
        <taxon>Insecta</taxon>
        <taxon>Pterygota</taxon>
        <taxon>Neoptera</taxon>
        <taxon>Endopterygota</taxon>
        <taxon>Coleoptera</taxon>
        <taxon>Polyphaga</taxon>
        <taxon>Cucujiformia</taxon>
        <taxon>Chrysomeloidea</taxon>
        <taxon>Cerambycidae</taxon>
        <taxon>Lamiinae</taxon>
        <taxon>Acanthocinini</taxon>
        <taxon>Exocentrus</taxon>
    </lineage>
</organism>